<protein>
    <submittedName>
        <fullName evidence="1">Uncharacterized protein</fullName>
    </submittedName>
</protein>
<sequence length="20" mass="2224">MLRKVALKNTKLATTSVVFC</sequence>
<dbReference type="AlphaFoldDB" id="A0A0E9RJ67"/>
<evidence type="ECO:0000313" key="1">
    <source>
        <dbReference type="EMBL" id="JAH29211.1"/>
    </source>
</evidence>
<organism evidence="1">
    <name type="scientific">Anguilla anguilla</name>
    <name type="common">European freshwater eel</name>
    <name type="synonym">Muraena anguilla</name>
    <dbReference type="NCBI Taxonomy" id="7936"/>
    <lineage>
        <taxon>Eukaryota</taxon>
        <taxon>Metazoa</taxon>
        <taxon>Chordata</taxon>
        <taxon>Craniata</taxon>
        <taxon>Vertebrata</taxon>
        <taxon>Euteleostomi</taxon>
        <taxon>Actinopterygii</taxon>
        <taxon>Neopterygii</taxon>
        <taxon>Teleostei</taxon>
        <taxon>Anguilliformes</taxon>
        <taxon>Anguillidae</taxon>
        <taxon>Anguilla</taxon>
    </lineage>
</organism>
<proteinExistence type="predicted"/>
<reference evidence="1" key="2">
    <citation type="journal article" date="2015" name="Fish Shellfish Immunol.">
        <title>Early steps in the European eel (Anguilla anguilla)-Vibrio vulnificus interaction in the gills: Role of the RtxA13 toxin.</title>
        <authorList>
            <person name="Callol A."/>
            <person name="Pajuelo D."/>
            <person name="Ebbesson L."/>
            <person name="Teles M."/>
            <person name="MacKenzie S."/>
            <person name="Amaro C."/>
        </authorList>
    </citation>
    <scope>NUCLEOTIDE SEQUENCE</scope>
</reference>
<dbReference type="EMBL" id="GBXM01079366">
    <property type="protein sequence ID" value="JAH29211.1"/>
    <property type="molecule type" value="Transcribed_RNA"/>
</dbReference>
<reference evidence="1" key="1">
    <citation type="submission" date="2014-11" db="EMBL/GenBank/DDBJ databases">
        <authorList>
            <person name="Amaro Gonzalez C."/>
        </authorList>
    </citation>
    <scope>NUCLEOTIDE SEQUENCE</scope>
</reference>
<accession>A0A0E9RJ67</accession>
<name>A0A0E9RJ67_ANGAN</name>